<reference evidence="1 2" key="1">
    <citation type="journal article" date="2016" name="Proc. Natl. Acad. Sci. U.S.A.">
        <title>Lipid metabolic changes in an early divergent fungus govern the establishment of a mutualistic symbiosis with endobacteria.</title>
        <authorList>
            <person name="Lastovetsky O.A."/>
            <person name="Gaspar M.L."/>
            <person name="Mondo S.J."/>
            <person name="LaButti K.M."/>
            <person name="Sandor L."/>
            <person name="Grigoriev I.V."/>
            <person name="Henry S.A."/>
            <person name="Pawlowska T.E."/>
        </authorList>
    </citation>
    <scope>NUCLEOTIDE SEQUENCE [LARGE SCALE GENOMIC DNA]</scope>
    <source>
        <strain evidence="1 2">ATCC 11559</strain>
    </source>
</reference>
<dbReference type="VEuPathDB" id="FungiDB:BCV72DRAFT_211778"/>
<proteinExistence type="predicted"/>
<accession>A0A1X0SBS6</accession>
<dbReference type="OMA" id="HHAPLEH"/>
<evidence type="ECO:0000313" key="2">
    <source>
        <dbReference type="Proteomes" id="UP000242381"/>
    </source>
</evidence>
<name>A0A1X0SBS6_RHIZD</name>
<dbReference type="AlphaFoldDB" id="A0A1X0SBS6"/>
<gene>
    <name evidence="1" type="ORF">BCV71DRAFT_168105</name>
</gene>
<evidence type="ECO:0000313" key="1">
    <source>
        <dbReference type="EMBL" id="ORE21598.1"/>
    </source>
</evidence>
<protein>
    <submittedName>
        <fullName evidence="1">Uncharacterized protein</fullName>
    </submittedName>
</protein>
<sequence length="64" mass="7044">MTLSAYLGLLSIGSTIQTRSVVDNQEEEEREVQRIRLLSEAIANAEVDIVSTVSTHHAPLEHKG</sequence>
<dbReference type="EMBL" id="KV921277">
    <property type="protein sequence ID" value="ORE21598.1"/>
    <property type="molecule type" value="Genomic_DNA"/>
</dbReference>
<dbReference type="Proteomes" id="UP000242381">
    <property type="component" value="Unassembled WGS sequence"/>
</dbReference>
<feature type="non-terminal residue" evidence="1">
    <location>
        <position position="64"/>
    </location>
</feature>
<organism evidence="1 2">
    <name type="scientific">Rhizopus microsporus</name>
    <dbReference type="NCBI Taxonomy" id="58291"/>
    <lineage>
        <taxon>Eukaryota</taxon>
        <taxon>Fungi</taxon>
        <taxon>Fungi incertae sedis</taxon>
        <taxon>Mucoromycota</taxon>
        <taxon>Mucoromycotina</taxon>
        <taxon>Mucoromycetes</taxon>
        <taxon>Mucorales</taxon>
        <taxon>Mucorineae</taxon>
        <taxon>Rhizopodaceae</taxon>
        <taxon>Rhizopus</taxon>
    </lineage>
</organism>